<dbReference type="OrthoDB" id="9785233at2"/>
<keyword evidence="8" id="KW-0969">Cilium</keyword>
<feature type="domain" description="FlgD Tudor-like" evidence="7">
    <location>
        <begin position="84"/>
        <end position="214"/>
    </location>
</feature>
<evidence type="ECO:0000256" key="4">
    <source>
        <dbReference type="ARBA" id="ARBA00024746"/>
    </source>
</evidence>
<dbReference type="RefSeq" id="WP_109920908.1">
    <property type="nucleotide sequence ID" value="NZ_QGLF01000002.1"/>
</dbReference>
<evidence type="ECO:0000256" key="2">
    <source>
        <dbReference type="ARBA" id="ARBA00016013"/>
    </source>
</evidence>
<dbReference type="InterPro" id="IPR025963">
    <property type="entry name" value="FLgD_Tudor"/>
</dbReference>
<protein>
    <recommendedName>
        <fullName evidence="2 5">Basal-body rod modification protein FlgD</fullName>
    </recommendedName>
</protein>
<dbReference type="Pfam" id="PF13861">
    <property type="entry name" value="FLgD_tudor"/>
    <property type="match status" value="1"/>
</dbReference>
<accession>A0A317EAC9</accession>
<keyword evidence="3 5" id="KW-1005">Bacterial flagellum biogenesis</keyword>
<comment type="similarity">
    <text evidence="1 5">Belongs to the FlgD family.</text>
</comment>
<evidence type="ECO:0000313" key="8">
    <source>
        <dbReference type="EMBL" id="PWR22263.1"/>
    </source>
</evidence>
<dbReference type="InterPro" id="IPR025965">
    <property type="entry name" value="FlgD/Vpr_Ig-like"/>
</dbReference>
<comment type="function">
    <text evidence="4 5">Required for flagellar hook formation. May act as a scaffolding protein.</text>
</comment>
<dbReference type="Pfam" id="PF03963">
    <property type="entry name" value="FlgD"/>
    <property type="match status" value="1"/>
</dbReference>
<dbReference type="GO" id="GO:0044781">
    <property type="term" value="P:bacterial-type flagellum organization"/>
    <property type="evidence" value="ECO:0007669"/>
    <property type="project" value="UniProtKB-UniRule"/>
</dbReference>
<evidence type="ECO:0000259" key="7">
    <source>
        <dbReference type="Pfam" id="PF13861"/>
    </source>
</evidence>
<evidence type="ECO:0000256" key="3">
    <source>
        <dbReference type="ARBA" id="ARBA00022795"/>
    </source>
</evidence>
<name>A0A317EAC9_9PROT</name>
<evidence type="ECO:0000256" key="1">
    <source>
        <dbReference type="ARBA" id="ARBA00010577"/>
    </source>
</evidence>
<gene>
    <name evidence="8" type="ORF">DKG75_09905</name>
</gene>
<evidence type="ECO:0000256" key="5">
    <source>
        <dbReference type="RuleBase" id="RU362076"/>
    </source>
</evidence>
<reference evidence="9" key="1">
    <citation type="submission" date="2018-05" db="EMBL/GenBank/DDBJ databases">
        <title>Zavarzinia sp. HR-AS.</title>
        <authorList>
            <person name="Lee Y."/>
            <person name="Jeon C.O."/>
        </authorList>
    </citation>
    <scope>NUCLEOTIDE SEQUENCE [LARGE SCALE GENOMIC DNA]</scope>
    <source>
        <strain evidence="9">DSM 1231</strain>
    </source>
</reference>
<dbReference type="Gene3D" id="2.30.30.910">
    <property type="match status" value="1"/>
</dbReference>
<dbReference type="InterPro" id="IPR005648">
    <property type="entry name" value="FlgD"/>
</dbReference>
<keyword evidence="8" id="KW-0966">Cell projection</keyword>
<evidence type="ECO:0000313" key="9">
    <source>
        <dbReference type="Proteomes" id="UP000246077"/>
    </source>
</evidence>
<dbReference type="Pfam" id="PF13860">
    <property type="entry name" value="FlgD_ig"/>
    <property type="match status" value="1"/>
</dbReference>
<feature type="domain" description="FlgD/Vpr Ig-like" evidence="6">
    <location>
        <begin position="102"/>
        <end position="174"/>
    </location>
</feature>
<sequence>MTTVSPTAGTAATASTANASATLAKNFSSFLTLLTTQLQNQDPLDPMNSNEFTSQLVQFSQVEQSINTNNTLSSMLSVLQGATTTNAVSYIGKQVVVDTPTAAFDGSTPVTWRYGNDGTAVTTVLQVLDAKGSVVRTLTSTESGSGKSLTWDGKTDAGNEVAAGSYTLRATAVDKNGKSVATTIGTVSTVTGVETSDGIINLITKNGSAALDKVSGIYG</sequence>
<dbReference type="AlphaFoldDB" id="A0A317EAC9"/>
<comment type="caution">
    <text evidence="8">The sequence shown here is derived from an EMBL/GenBank/DDBJ whole genome shotgun (WGS) entry which is preliminary data.</text>
</comment>
<dbReference type="Gene3D" id="2.60.40.4070">
    <property type="match status" value="1"/>
</dbReference>
<keyword evidence="8" id="KW-0282">Flagellum</keyword>
<evidence type="ECO:0000259" key="6">
    <source>
        <dbReference type="Pfam" id="PF13860"/>
    </source>
</evidence>
<dbReference type="Proteomes" id="UP000246077">
    <property type="component" value="Unassembled WGS sequence"/>
</dbReference>
<keyword evidence="9" id="KW-1185">Reference proteome</keyword>
<dbReference type="EMBL" id="QGLF01000002">
    <property type="protein sequence ID" value="PWR22263.1"/>
    <property type="molecule type" value="Genomic_DNA"/>
</dbReference>
<organism evidence="8 9">
    <name type="scientific">Zavarzinia compransoris</name>
    <dbReference type="NCBI Taxonomy" id="1264899"/>
    <lineage>
        <taxon>Bacteria</taxon>
        <taxon>Pseudomonadati</taxon>
        <taxon>Pseudomonadota</taxon>
        <taxon>Alphaproteobacteria</taxon>
        <taxon>Rhodospirillales</taxon>
        <taxon>Zavarziniaceae</taxon>
        <taxon>Zavarzinia</taxon>
    </lineage>
</organism>
<proteinExistence type="inferred from homology"/>